<dbReference type="PROSITE" id="PS50994">
    <property type="entry name" value="INTEGRASE"/>
    <property type="match status" value="1"/>
</dbReference>
<dbReference type="PANTHER" id="PTHR37984">
    <property type="entry name" value="PROTEIN CBG26694"/>
    <property type="match status" value="1"/>
</dbReference>
<dbReference type="InterPro" id="IPR001584">
    <property type="entry name" value="Integrase_cat-core"/>
</dbReference>
<dbReference type="EMBL" id="BLXT01007596">
    <property type="protein sequence ID" value="GFO40219.1"/>
    <property type="molecule type" value="Genomic_DNA"/>
</dbReference>
<name>A0AAV4D7P9_9GAST</name>
<dbReference type="Proteomes" id="UP000735302">
    <property type="component" value="Unassembled WGS sequence"/>
</dbReference>
<dbReference type="PANTHER" id="PTHR37984:SF15">
    <property type="entry name" value="INTEGRASE CATALYTIC DOMAIN-CONTAINING PROTEIN"/>
    <property type="match status" value="1"/>
</dbReference>
<dbReference type="InterPro" id="IPR050951">
    <property type="entry name" value="Retrovirus_Pol_polyprotein"/>
</dbReference>
<proteinExistence type="predicted"/>
<protein>
    <submittedName>
        <fullName evidence="2">Pol polyprotein</fullName>
    </submittedName>
</protein>
<sequence>MQEVMTLMGIHRRLSTPYHPISKGMVERLGSNLKEMLTKLTDTNENWDQLIPGVLFAYGEIPHNSTDYSPFELVFGRKPGSSSDILADAFSGQNNSIPEYMFVTDYVNELRDNLKATQKLAHEYAQEKLDEYTDQK</sequence>
<organism evidence="2 3">
    <name type="scientific">Plakobranchus ocellatus</name>
    <dbReference type="NCBI Taxonomy" id="259542"/>
    <lineage>
        <taxon>Eukaryota</taxon>
        <taxon>Metazoa</taxon>
        <taxon>Spiralia</taxon>
        <taxon>Lophotrochozoa</taxon>
        <taxon>Mollusca</taxon>
        <taxon>Gastropoda</taxon>
        <taxon>Heterobranchia</taxon>
        <taxon>Euthyneura</taxon>
        <taxon>Panpulmonata</taxon>
        <taxon>Sacoglossa</taxon>
        <taxon>Placobranchoidea</taxon>
        <taxon>Plakobranchidae</taxon>
        <taxon>Plakobranchus</taxon>
    </lineage>
</organism>
<dbReference type="AlphaFoldDB" id="A0AAV4D7P9"/>
<evidence type="ECO:0000259" key="1">
    <source>
        <dbReference type="PROSITE" id="PS50994"/>
    </source>
</evidence>
<dbReference type="Gene3D" id="3.30.420.10">
    <property type="entry name" value="Ribonuclease H-like superfamily/Ribonuclease H"/>
    <property type="match status" value="1"/>
</dbReference>
<keyword evidence="3" id="KW-1185">Reference proteome</keyword>
<dbReference type="GO" id="GO:0003676">
    <property type="term" value="F:nucleic acid binding"/>
    <property type="evidence" value="ECO:0007669"/>
    <property type="project" value="InterPro"/>
</dbReference>
<comment type="caution">
    <text evidence="2">The sequence shown here is derived from an EMBL/GenBank/DDBJ whole genome shotgun (WGS) entry which is preliminary data.</text>
</comment>
<dbReference type="GO" id="GO:0015074">
    <property type="term" value="P:DNA integration"/>
    <property type="evidence" value="ECO:0007669"/>
    <property type="project" value="InterPro"/>
</dbReference>
<reference evidence="2 3" key="1">
    <citation type="journal article" date="2021" name="Elife">
        <title>Chloroplast acquisition without the gene transfer in kleptoplastic sea slugs, Plakobranchus ocellatus.</title>
        <authorList>
            <person name="Maeda T."/>
            <person name="Takahashi S."/>
            <person name="Yoshida T."/>
            <person name="Shimamura S."/>
            <person name="Takaki Y."/>
            <person name="Nagai Y."/>
            <person name="Toyoda A."/>
            <person name="Suzuki Y."/>
            <person name="Arimoto A."/>
            <person name="Ishii H."/>
            <person name="Satoh N."/>
            <person name="Nishiyama T."/>
            <person name="Hasebe M."/>
            <person name="Maruyama T."/>
            <person name="Minagawa J."/>
            <person name="Obokata J."/>
            <person name="Shigenobu S."/>
        </authorList>
    </citation>
    <scope>NUCLEOTIDE SEQUENCE [LARGE SCALE GENOMIC DNA]</scope>
</reference>
<dbReference type="InterPro" id="IPR012337">
    <property type="entry name" value="RNaseH-like_sf"/>
</dbReference>
<evidence type="ECO:0000313" key="2">
    <source>
        <dbReference type="EMBL" id="GFO40219.1"/>
    </source>
</evidence>
<gene>
    <name evidence="2" type="ORF">PoB_006672400</name>
</gene>
<feature type="domain" description="Integrase catalytic" evidence="1">
    <location>
        <begin position="1"/>
        <end position="78"/>
    </location>
</feature>
<dbReference type="InterPro" id="IPR036397">
    <property type="entry name" value="RNaseH_sf"/>
</dbReference>
<evidence type="ECO:0000313" key="3">
    <source>
        <dbReference type="Proteomes" id="UP000735302"/>
    </source>
</evidence>
<dbReference type="SUPFAM" id="SSF53098">
    <property type="entry name" value="Ribonuclease H-like"/>
    <property type="match status" value="1"/>
</dbReference>
<accession>A0AAV4D7P9</accession>